<dbReference type="AlphaFoldDB" id="A0A2H4S819"/>
<dbReference type="OrthoDB" id="5120271at2759"/>
<dbReference type="EMBL" id="CP023322">
    <property type="protein sequence ID" value="ATY59256.1"/>
    <property type="molecule type" value="Genomic_DNA"/>
</dbReference>
<name>A0A2H4S819_CORMI</name>
<dbReference type="PANTHER" id="PTHR40787">
    <property type="entry name" value="SECRETED PROTEIN"/>
    <property type="match status" value="1"/>
</dbReference>
<dbReference type="OMA" id="RNYKAQG"/>
<evidence type="ECO:0000313" key="2">
    <source>
        <dbReference type="Proteomes" id="UP000323067"/>
    </source>
</evidence>
<dbReference type="Gene3D" id="1.20.90.10">
    <property type="entry name" value="Phospholipase A2 domain"/>
    <property type="match status" value="1"/>
</dbReference>
<accession>A0A2H4S819</accession>
<sequence length="185" mass="20643">MKWTLLALPAVLASPLTISPRETAVQITDRYLFFTALPTFLQYRAQKNPSTLDWSSDGCTSAPDNPFKFPFEPACQRHDFGYRNYKAQGRFTSDGRYRVDLNFEKDMVYQCEGVSAKKSCWSLAQVYYYAVRAFGAYAKRDESGADAASAVPDEDADDIAAYRAAVAQYEQAVKEDQAAGLLPAL</sequence>
<reference evidence="1 2" key="1">
    <citation type="journal article" date="2017" name="BMC Genomics">
        <title>Chromosome level assembly and secondary metabolite potential of the parasitic fungus Cordyceps militaris.</title>
        <authorList>
            <person name="Kramer G.J."/>
            <person name="Nodwell J.R."/>
        </authorList>
    </citation>
    <scope>NUCLEOTIDE SEQUENCE [LARGE SCALE GENOMIC DNA]</scope>
    <source>
        <strain evidence="1 2">ATCC 34164</strain>
    </source>
</reference>
<evidence type="ECO:0000313" key="1">
    <source>
        <dbReference type="EMBL" id="ATY59256.1"/>
    </source>
</evidence>
<organism evidence="1 2">
    <name type="scientific">Cordyceps militaris</name>
    <name type="common">Caterpillar fungus</name>
    <name type="synonym">Clavaria militaris</name>
    <dbReference type="NCBI Taxonomy" id="73501"/>
    <lineage>
        <taxon>Eukaryota</taxon>
        <taxon>Fungi</taxon>
        <taxon>Dikarya</taxon>
        <taxon>Ascomycota</taxon>
        <taxon>Pezizomycotina</taxon>
        <taxon>Sordariomycetes</taxon>
        <taxon>Hypocreomycetidae</taxon>
        <taxon>Hypocreales</taxon>
        <taxon>Cordycipitaceae</taxon>
        <taxon>Cordyceps</taxon>
    </lineage>
</organism>
<dbReference type="GO" id="GO:0050482">
    <property type="term" value="P:arachidonate secretion"/>
    <property type="evidence" value="ECO:0007669"/>
    <property type="project" value="InterPro"/>
</dbReference>
<dbReference type="VEuPathDB" id="FungiDB:CCM_05723"/>
<gene>
    <name evidence="1" type="ORF">A9K55_003102</name>
</gene>
<dbReference type="PANTHER" id="PTHR40787:SF3">
    <property type="entry name" value="PROTEIN TRANSPORT PROTEIN SEC39"/>
    <property type="match status" value="1"/>
</dbReference>
<dbReference type="Pfam" id="PF09056">
    <property type="entry name" value="Phospholip_A2_3"/>
    <property type="match status" value="1"/>
</dbReference>
<proteinExistence type="predicted"/>
<dbReference type="VEuPathDB" id="FungiDB:A9K55_003102"/>
<dbReference type="GO" id="GO:0006644">
    <property type="term" value="P:phospholipid metabolic process"/>
    <property type="evidence" value="ECO:0007669"/>
    <property type="project" value="InterPro"/>
</dbReference>
<protein>
    <submittedName>
        <fullName evidence="1">Phospholipase A2</fullName>
    </submittedName>
</protein>
<dbReference type="SUPFAM" id="SSF48619">
    <property type="entry name" value="Phospholipase A2, PLA2"/>
    <property type="match status" value="1"/>
</dbReference>
<dbReference type="InterPro" id="IPR015141">
    <property type="entry name" value="PLipase_A2_prok/fun"/>
</dbReference>
<dbReference type="InterPro" id="IPR036444">
    <property type="entry name" value="PLipase_A2_dom_sf"/>
</dbReference>
<dbReference type="GO" id="GO:0004623">
    <property type="term" value="F:phospholipase A2 activity"/>
    <property type="evidence" value="ECO:0007669"/>
    <property type="project" value="InterPro"/>
</dbReference>
<dbReference type="Proteomes" id="UP000323067">
    <property type="component" value="Chromosome iv"/>
</dbReference>